<dbReference type="EMBL" id="JACBPP010000009">
    <property type="protein sequence ID" value="KAF7999631.1"/>
    <property type="molecule type" value="Genomic_DNA"/>
</dbReference>
<dbReference type="GO" id="GO:0004806">
    <property type="term" value="F:triacylglycerol lipase activity"/>
    <property type="evidence" value="ECO:0007669"/>
    <property type="project" value="UniProtKB-EC"/>
</dbReference>
<dbReference type="Gene3D" id="3.40.50.1820">
    <property type="entry name" value="alpha/beta hydrolase"/>
    <property type="match status" value="1"/>
</dbReference>
<organism evidence="3 4">
    <name type="scientific">Metschnikowia pulcherrima</name>
    <dbReference type="NCBI Taxonomy" id="27326"/>
    <lineage>
        <taxon>Eukaryota</taxon>
        <taxon>Fungi</taxon>
        <taxon>Dikarya</taxon>
        <taxon>Ascomycota</taxon>
        <taxon>Saccharomycotina</taxon>
        <taxon>Pichiomycetes</taxon>
        <taxon>Metschnikowiaceae</taxon>
        <taxon>Metschnikowia</taxon>
    </lineage>
</organism>
<dbReference type="OrthoDB" id="2373480at2759"/>
<dbReference type="InterPro" id="IPR005152">
    <property type="entry name" value="Lipase_secreted"/>
</dbReference>
<dbReference type="AlphaFoldDB" id="A0A8H7GNM4"/>
<dbReference type="InterPro" id="IPR029058">
    <property type="entry name" value="AB_hydrolase_fold"/>
</dbReference>
<proteinExistence type="predicted"/>
<dbReference type="GO" id="GO:0016042">
    <property type="term" value="P:lipid catabolic process"/>
    <property type="evidence" value="ECO:0007669"/>
    <property type="project" value="InterPro"/>
</dbReference>
<keyword evidence="2" id="KW-0732">Signal</keyword>
<evidence type="ECO:0000256" key="1">
    <source>
        <dbReference type="ARBA" id="ARBA00023369"/>
    </source>
</evidence>
<evidence type="ECO:0000313" key="3">
    <source>
        <dbReference type="EMBL" id="KAF7999631.1"/>
    </source>
</evidence>
<feature type="chain" id="PRO_5034440106" description="Triacylglycerol lipase" evidence="2">
    <location>
        <begin position="24"/>
        <end position="550"/>
    </location>
</feature>
<dbReference type="Proteomes" id="UP000649328">
    <property type="component" value="Unassembled WGS sequence"/>
</dbReference>
<keyword evidence="4" id="KW-1185">Reference proteome</keyword>
<dbReference type="Gene3D" id="1.10.260.130">
    <property type="match status" value="1"/>
</dbReference>
<gene>
    <name evidence="3" type="ORF">HF325_006307</name>
</gene>
<evidence type="ECO:0000313" key="4">
    <source>
        <dbReference type="Proteomes" id="UP000649328"/>
    </source>
</evidence>
<reference evidence="3" key="1">
    <citation type="submission" date="2020-10" db="EMBL/GenBank/DDBJ databases">
        <title>The Whole-Genome Sequence of Metschnikowia persimmonesis, a Novel Endophytic Yeast Species Isolated from Medicinal Plant Diospyros kaki Thumb.</title>
        <authorList>
            <person name="Rahmat E."/>
            <person name="Kang Y."/>
        </authorList>
    </citation>
    <scope>NUCLEOTIDE SEQUENCE</scope>
    <source>
        <strain evidence="3">KIOM G15050</strain>
    </source>
</reference>
<dbReference type="Pfam" id="PF03583">
    <property type="entry name" value="LIP"/>
    <property type="match status" value="1"/>
</dbReference>
<sequence>MKISNYSFSVCLCLALAVAKQDAHGPNSLEDLPQISEKDFQNDKNLPKVDGNVNAVDWGSIDDGDGGINQKVADIPVISPELGTQYDAIDEGYETDWDRLEHDDEYVFTRNTRSVPKVPKNTKASDDIFYHQPTDIGTYAPGIVIRMREVTPETYPENVKNVYQYMVRSTDSLGQAVGIVSTVYVSSKGLGNKLLSFQVPTDSPCIDCAPSVDMADSMKKLEKPLAYGWNVIAPDFQGLNGAFGAARLAGQAVLDSVRGVLSTGKITGISPDSKFAIWGYSGGSIATGWAATLQPQYAPELTNQLVGAAVGGWITDYDSTIEAADGKLAAGLVGLALNGLAQQYTELVPIYKKYIRNAIKLKAILFGTKQVCLTLGVFRFLGAQFFKGPRPYFQGGEKALREPAVRKIIEDNRVAFRRETGMPECPLFLHHALKDNIAPLADTKRVVHTYCDWGIRSFEVNFVKATGHMSESRDGVPAVVAWIRDRFDGIEPVKGCQEKTWETLKEYPGIDKTFFKRDELELETTSMEDLMFLDETDLESDFVRLFLPLA</sequence>
<feature type="signal peptide" evidence="2">
    <location>
        <begin position="1"/>
        <end position="23"/>
    </location>
</feature>
<comment type="catalytic activity">
    <reaction evidence="1">
        <text>a triacylglycerol + H2O = a diacylglycerol + a fatty acid + H(+)</text>
        <dbReference type="Rhea" id="RHEA:12044"/>
        <dbReference type="ChEBI" id="CHEBI:15377"/>
        <dbReference type="ChEBI" id="CHEBI:15378"/>
        <dbReference type="ChEBI" id="CHEBI:17855"/>
        <dbReference type="ChEBI" id="CHEBI:18035"/>
        <dbReference type="ChEBI" id="CHEBI:28868"/>
        <dbReference type="EC" id="3.1.1.3"/>
    </reaction>
    <physiologicalReaction direction="left-to-right" evidence="1">
        <dbReference type="Rhea" id="RHEA:12045"/>
    </physiologicalReaction>
</comment>
<comment type="caution">
    <text evidence="3">The sequence shown here is derived from an EMBL/GenBank/DDBJ whole genome shotgun (WGS) entry which is preliminary data.</text>
</comment>
<protein>
    <recommendedName>
        <fullName evidence="5">Triacylglycerol lipase</fullName>
    </recommendedName>
</protein>
<dbReference type="PANTHER" id="PTHR34853:SF1">
    <property type="entry name" value="LIPASE 5"/>
    <property type="match status" value="1"/>
</dbReference>
<dbReference type="PANTHER" id="PTHR34853">
    <property type="match status" value="1"/>
</dbReference>
<accession>A0A8H7GNM4</accession>
<dbReference type="SUPFAM" id="SSF53474">
    <property type="entry name" value="alpha/beta-Hydrolases"/>
    <property type="match status" value="1"/>
</dbReference>
<evidence type="ECO:0000256" key="2">
    <source>
        <dbReference type="SAM" id="SignalP"/>
    </source>
</evidence>
<name>A0A8H7GNM4_9ASCO</name>
<evidence type="ECO:0008006" key="5">
    <source>
        <dbReference type="Google" id="ProtNLM"/>
    </source>
</evidence>